<name>A0AAQ3MH03_VIGMU</name>
<sequence length="112" mass="13184">MMRVVVEVEVVWVYRLQSYKSQNKSLWIKLKLEKRASHLHAFWFCFSKHQAKHPFLTATQTRLLIFAVPHLKENVNATKPTTSIKWKPLFIFSTHCLLAVAPYKFLLSVTIK</sequence>
<protein>
    <submittedName>
        <fullName evidence="1">Uncharacterized protein</fullName>
    </submittedName>
</protein>
<dbReference type="AlphaFoldDB" id="A0AAQ3MH03"/>
<proteinExistence type="predicted"/>
<organism evidence="1 2">
    <name type="scientific">Vigna mungo</name>
    <name type="common">Black gram</name>
    <name type="synonym">Phaseolus mungo</name>
    <dbReference type="NCBI Taxonomy" id="3915"/>
    <lineage>
        <taxon>Eukaryota</taxon>
        <taxon>Viridiplantae</taxon>
        <taxon>Streptophyta</taxon>
        <taxon>Embryophyta</taxon>
        <taxon>Tracheophyta</taxon>
        <taxon>Spermatophyta</taxon>
        <taxon>Magnoliopsida</taxon>
        <taxon>eudicotyledons</taxon>
        <taxon>Gunneridae</taxon>
        <taxon>Pentapetalae</taxon>
        <taxon>rosids</taxon>
        <taxon>fabids</taxon>
        <taxon>Fabales</taxon>
        <taxon>Fabaceae</taxon>
        <taxon>Papilionoideae</taxon>
        <taxon>50 kb inversion clade</taxon>
        <taxon>NPAAA clade</taxon>
        <taxon>indigoferoid/millettioid clade</taxon>
        <taxon>Phaseoleae</taxon>
        <taxon>Vigna</taxon>
    </lineage>
</organism>
<dbReference type="EMBL" id="CP144690">
    <property type="protein sequence ID" value="WVY91051.1"/>
    <property type="molecule type" value="Genomic_DNA"/>
</dbReference>
<accession>A0AAQ3MH03</accession>
<reference evidence="1 2" key="1">
    <citation type="journal article" date="2023" name="Life. Sci Alliance">
        <title>Evolutionary insights into 3D genome organization and epigenetic landscape of Vigna mungo.</title>
        <authorList>
            <person name="Junaid A."/>
            <person name="Singh B."/>
            <person name="Bhatia S."/>
        </authorList>
    </citation>
    <scope>NUCLEOTIDE SEQUENCE [LARGE SCALE GENOMIC DNA]</scope>
    <source>
        <strain evidence="1">Urdbean</strain>
    </source>
</reference>
<evidence type="ECO:0000313" key="2">
    <source>
        <dbReference type="Proteomes" id="UP001374535"/>
    </source>
</evidence>
<gene>
    <name evidence="1" type="ORF">V8G54_036565</name>
</gene>
<evidence type="ECO:0000313" key="1">
    <source>
        <dbReference type="EMBL" id="WVY91051.1"/>
    </source>
</evidence>
<dbReference type="Proteomes" id="UP001374535">
    <property type="component" value="Chromosome 11"/>
</dbReference>
<keyword evidence="2" id="KW-1185">Reference proteome</keyword>